<dbReference type="SMART" id="SM00866">
    <property type="entry name" value="UTRA"/>
    <property type="match status" value="1"/>
</dbReference>
<protein>
    <submittedName>
        <fullName evidence="5">GntR family transcriptional regulator</fullName>
    </submittedName>
</protein>
<dbReference type="SUPFAM" id="SSF64288">
    <property type="entry name" value="Chorismate lyase-like"/>
    <property type="match status" value="1"/>
</dbReference>
<dbReference type="InterPro" id="IPR000524">
    <property type="entry name" value="Tscrpt_reg_HTH_GntR"/>
</dbReference>
<accession>A0ABD7PCU7</accession>
<evidence type="ECO:0000256" key="2">
    <source>
        <dbReference type="ARBA" id="ARBA00023125"/>
    </source>
</evidence>
<dbReference type="GO" id="GO:0003677">
    <property type="term" value="F:DNA binding"/>
    <property type="evidence" value="ECO:0007669"/>
    <property type="project" value="UniProtKB-KW"/>
</dbReference>
<evidence type="ECO:0000256" key="3">
    <source>
        <dbReference type="ARBA" id="ARBA00023163"/>
    </source>
</evidence>
<dbReference type="InterPro" id="IPR036390">
    <property type="entry name" value="WH_DNA-bd_sf"/>
</dbReference>
<dbReference type="SMART" id="SM00345">
    <property type="entry name" value="HTH_GNTR"/>
    <property type="match status" value="1"/>
</dbReference>
<evidence type="ECO:0000259" key="4">
    <source>
        <dbReference type="PROSITE" id="PS50949"/>
    </source>
</evidence>
<dbReference type="Gene3D" id="1.10.10.10">
    <property type="entry name" value="Winged helix-like DNA-binding domain superfamily/Winged helix DNA-binding domain"/>
    <property type="match status" value="1"/>
</dbReference>
<sequence>MIYVRYLIVARQLSDAINCGKYPVGTLLPTELELSEMYQVSRHTVRAAIARLQEQGLVSRKKRVGTRVESATAQKGYSQALASISDLTHLAKTQMREVREVGHFVAEISQAELLGLEPGRKYFRVSSVRTDSEHPGKPICWTDVYAPEEYAPVIPLAKERKGELIAAIIETEFGLIISTVEQRIEAVLMTEPLATELNSPAGEPALQITRIYRDQDTRMMAMSVTIHPRERFTLVMQIARDSL</sequence>
<organism evidence="5 6">
    <name type="scientific">Klebsiella variicola</name>
    <dbReference type="NCBI Taxonomy" id="244366"/>
    <lineage>
        <taxon>Bacteria</taxon>
        <taxon>Pseudomonadati</taxon>
        <taxon>Pseudomonadota</taxon>
        <taxon>Gammaproteobacteria</taxon>
        <taxon>Enterobacterales</taxon>
        <taxon>Enterobacteriaceae</taxon>
        <taxon>Klebsiella/Raoultella group</taxon>
        <taxon>Klebsiella</taxon>
        <taxon>Klebsiella pneumoniae complex</taxon>
    </lineage>
</organism>
<dbReference type="RefSeq" id="WP_117268317.1">
    <property type="nucleotide sequence ID" value="NZ_UKAS01000029.1"/>
</dbReference>
<reference evidence="5 6" key="1">
    <citation type="submission" date="2018-08" db="EMBL/GenBank/DDBJ databases">
        <authorList>
            <consortium name="Pathogen Informatics"/>
        </authorList>
    </citation>
    <scope>NUCLEOTIDE SEQUENCE [LARGE SCALE GENOMIC DNA]</scope>
    <source>
        <strain evidence="5 6">EuSCAPE_TR218</strain>
    </source>
</reference>
<keyword evidence="1" id="KW-0805">Transcription regulation</keyword>
<comment type="caution">
    <text evidence="5">The sequence shown here is derived from an EMBL/GenBank/DDBJ whole genome shotgun (WGS) entry which is preliminary data.</text>
</comment>
<dbReference type="PANTHER" id="PTHR44846:SF1">
    <property type="entry name" value="MANNOSYL-D-GLYCERATE TRANSPORT_METABOLISM SYSTEM REPRESSOR MNGR-RELATED"/>
    <property type="match status" value="1"/>
</dbReference>
<dbReference type="EMBL" id="UKAS01000029">
    <property type="protein sequence ID" value="SXF98530.1"/>
    <property type="molecule type" value="Genomic_DNA"/>
</dbReference>
<dbReference type="Pfam" id="PF07702">
    <property type="entry name" value="UTRA"/>
    <property type="match status" value="1"/>
</dbReference>
<dbReference type="AlphaFoldDB" id="A0ABD7PCU7"/>
<gene>
    <name evidence="5" type="primary">frlR</name>
    <name evidence="5" type="ORF">SAMEA3729809_05068</name>
</gene>
<proteinExistence type="predicted"/>
<evidence type="ECO:0000256" key="1">
    <source>
        <dbReference type="ARBA" id="ARBA00023015"/>
    </source>
</evidence>
<dbReference type="Proteomes" id="UP000258928">
    <property type="component" value="Unassembled WGS sequence"/>
</dbReference>
<dbReference type="Pfam" id="PF00392">
    <property type="entry name" value="GntR"/>
    <property type="match status" value="1"/>
</dbReference>
<dbReference type="InterPro" id="IPR036388">
    <property type="entry name" value="WH-like_DNA-bd_sf"/>
</dbReference>
<dbReference type="InterPro" id="IPR011663">
    <property type="entry name" value="UTRA"/>
</dbReference>
<keyword evidence="3" id="KW-0804">Transcription</keyword>
<name>A0ABD7PCU7_KLEVA</name>
<evidence type="ECO:0000313" key="6">
    <source>
        <dbReference type="Proteomes" id="UP000258928"/>
    </source>
</evidence>
<dbReference type="SUPFAM" id="SSF46785">
    <property type="entry name" value="Winged helix' DNA-binding domain"/>
    <property type="match status" value="1"/>
</dbReference>
<dbReference type="InterPro" id="IPR050679">
    <property type="entry name" value="Bact_HTH_transcr_reg"/>
</dbReference>
<dbReference type="PRINTS" id="PR00035">
    <property type="entry name" value="HTHGNTR"/>
</dbReference>
<keyword evidence="2" id="KW-0238">DNA-binding</keyword>
<dbReference type="PANTHER" id="PTHR44846">
    <property type="entry name" value="MANNOSYL-D-GLYCERATE TRANSPORT/METABOLISM SYSTEM REPRESSOR MNGR-RELATED"/>
    <property type="match status" value="1"/>
</dbReference>
<dbReference type="PROSITE" id="PS50949">
    <property type="entry name" value="HTH_GNTR"/>
    <property type="match status" value="1"/>
</dbReference>
<feature type="domain" description="HTH gntR-type" evidence="4">
    <location>
        <begin position="3"/>
        <end position="71"/>
    </location>
</feature>
<evidence type="ECO:0000313" key="5">
    <source>
        <dbReference type="EMBL" id="SXF98530.1"/>
    </source>
</evidence>
<dbReference type="CDD" id="cd07377">
    <property type="entry name" value="WHTH_GntR"/>
    <property type="match status" value="1"/>
</dbReference>
<dbReference type="InterPro" id="IPR028978">
    <property type="entry name" value="Chorismate_lyase_/UTRA_dom_sf"/>
</dbReference>
<dbReference type="Gene3D" id="3.40.1410.10">
    <property type="entry name" value="Chorismate lyase-like"/>
    <property type="match status" value="1"/>
</dbReference>